<name>A0A0B7BPB9_9EUPU</name>
<sequence length="53" mass="6202">METTDGDILVYSQHLEARKEYFTINFQNLLNMTTPDWVTEHSSILHMPSGFQN</sequence>
<protein>
    <submittedName>
        <fullName evidence="1">Uncharacterized protein</fullName>
    </submittedName>
</protein>
<dbReference type="EMBL" id="HACG01048284">
    <property type="protein sequence ID" value="CEK95149.1"/>
    <property type="molecule type" value="Transcribed_RNA"/>
</dbReference>
<reference evidence="1" key="1">
    <citation type="submission" date="2014-12" db="EMBL/GenBank/DDBJ databases">
        <title>Insight into the proteome of Arion vulgaris.</title>
        <authorList>
            <person name="Aradska J."/>
            <person name="Bulat T."/>
            <person name="Smidak R."/>
            <person name="Sarate P."/>
            <person name="Gangsoo J."/>
            <person name="Sialana F."/>
            <person name="Bilban M."/>
            <person name="Lubec G."/>
        </authorList>
    </citation>
    <scope>NUCLEOTIDE SEQUENCE</scope>
    <source>
        <tissue evidence="1">Skin</tissue>
    </source>
</reference>
<evidence type="ECO:0000313" key="1">
    <source>
        <dbReference type="EMBL" id="CEK95149.1"/>
    </source>
</evidence>
<feature type="non-terminal residue" evidence="1">
    <location>
        <position position="53"/>
    </location>
</feature>
<organism evidence="1">
    <name type="scientific">Arion vulgaris</name>
    <dbReference type="NCBI Taxonomy" id="1028688"/>
    <lineage>
        <taxon>Eukaryota</taxon>
        <taxon>Metazoa</taxon>
        <taxon>Spiralia</taxon>
        <taxon>Lophotrochozoa</taxon>
        <taxon>Mollusca</taxon>
        <taxon>Gastropoda</taxon>
        <taxon>Heterobranchia</taxon>
        <taxon>Euthyneura</taxon>
        <taxon>Panpulmonata</taxon>
        <taxon>Eupulmonata</taxon>
        <taxon>Stylommatophora</taxon>
        <taxon>Helicina</taxon>
        <taxon>Arionoidea</taxon>
        <taxon>Arionidae</taxon>
        <taxon>Arion</taxon>
    </lineage>
</organism>
<dbReference type="AlphaFoldDB" id="A0A0B7BPB9"/>
<accession>A0A0B7BPB9</accession>
<proteinExistence type="predicted"/>
<gene>
    <name evidence="1" type="primary">ORF205650</name>
</gene>